<keyword evidence="2" id="KW-0677">Repeat</keyword>
<evidence type="ECO:0000256" key="3">
    <source>
        <dbReference type="ARBA" id="ARBA00023043"/>
    </source>
</evidence>
<dbReference type="PANTHER" id="PTHR24136:SF15">
    <property type="entry name" value="ANK_REP_REGION DOMAIN-CONTAINING PROTEIN"/>
    <property type="match status" value="1"/>
</dbReference>
<reference evidence="5 6" key="1">
    <citation type="submission" date="2019-04" db="EMBL/GenBank/DDBJ databases">
        <title>Annotation for the trematode Fasciola gigantica.</title>
        <authorList>
            <person name="Choi Y.-J."/>
        </authorList>
    </citation>
    <scope>NUCLEOTIDE SEQUENCE [LARGE SCALE GENOMIC DNA]</scope>
    <source>
        <strain evidence="5">Uganda_cow_1</strain>
    </source>
</reference>
<evidence type="ECO:0000256" key="4">
    <source>
        <dbReference type="PROSITE-ProRule" id="PRU00023"/>
    </source>
</evidence>
<sequence length="809" mass="91468">PVFQLAYRGDAEGLRNLLSEDPQLVNQPDFDGNMPLHLAALSGSVTCVQVCLDALERRGDNLDFQTEVQRKNFMNRDAACCAVTAESVDCLRLLLESGAQTDYRFATEIPILVDALSHSNIEITRLVLDSIDADFDFSRHNQYWIVALRRDLRITLAYFKLLKAHAVPYGIGDFEELYLTLIELIATLEQDLAHPVFQLAYRGDAEGLRNLLSEDPQLVNQPDFDGNMPLHLAALSGSVTCVQVCLDALERRGDNLDFQTEVQRKNFMNRDAACCAVTAESVDCLRLLLESGAQTDYRFATEIPILVDALSHSNIEITRLVLDSIDADFDFSRHNQYWIVALRRDLRITLAYFKLLKAHAVPYGIGDFEELYLTLIEWDPSTSGLEEVLVYLCTDAVDRWSRNREEVVEGLRRVTSFFIRKLVPQTKRLNSVRRLQQLGILEPPRSVRTWLRLVSEWGVPLVHIPDSAEQDRLLTELSATGHLIPLIHDPSLTPLVLYFAALTLKFPHPGWLTIWNEVSTRAGYDGCSLATLFELHTVRHSRSAADFFWCEIFPLAVLRAIAVLDSGTIGLTEAGQELGNLVDHILFHCPSMKQDQYGSQENLLFKVLSSFPASSSAPGHPLFISFISNYLLPWIHELPAPLAHPHDLITSTVHVLSNRALLETVLDFSPAVVLYLIRNLHDWPHRAQSHMTLIADCLVLSYTETENKLALPERLTTLLPIDMINPMNQPSPFITSTITEWFRVWFERLQTEPLSLQTVTKLRIRLLIRQFLSTNPSQTVQPLSNVARQLPIPPALQAFIVNCELSRSI</sequence>
<dbReference type="SUPFAM" id="SSF48403">
    <property type="entry name" value="Ankyrin repeat"/>
    <property type="match status" value="1"/>
</dbReference>
<organism evidence="5 6">
    <name type="scientific">Fasciola gigantica</name>
    <name type="common">Giant liver fluke</name>
    <dbReference type="NCBI Taxonomy" id="46835"/>
    <lineage>
        <taxon>Eukaryota</taxon>
        <taxon>Metazoa</taxon>
        <taxon>Spiralia</taxon>
        <taxon>Lophotrochozoa</taxon>
        <taxon>Platyhelminthes</taxon>
        <taxon>Trematoda</taxon>
        <taxon>Digenea</taxon>
        <taxon>Plagiorchiida</taxon>
        <taxon>Echinostomata</taxon>
        <taxon>Echinostomatoidea</taxon>
        <taxon>Fasciolidae</taxon>
        <taxon>Fasciola</taxon>
    </lineage>
</organism>
<accession>A0A504YHE8</accession>
<evidence type="ECO:0000313" key="5">
    <source>
        <dbReference type="EMBL" id="TPP59815.1"/>
    </source>
</evidence>
<gene>
    <name evidence="5" type="ORF">FGIG_04850</name>
</gene>
<comment type="caution">
    <text evidence="5">The sequence shown here is derived from an EMBL/GenBank/DDBJ whole genome shotgun (WGS) entry which is preliminary data.</text>
</comment>
<comment type="similarity">
    <text evidence="1">Belongs to the ankyrin SOCS box (ASB) family.</text>
</comment>
<dbReference type="PROSITE" id="PS50088">
    <property type="entry name" value="ANK_REPEAT"/>
    <property type="match status" value="2"/>
</dbReference>
<dbReference type="STRING" id="46835.A0A504YHE8"/>
<dbReference type="GO" id="GO:0016567">
    <property type="term" value="P:protein ubiquitination"/>
    <property type="evidence" value="ECO:0007669"/>
    <property type="project" value="TreeGrafter"/>
</dbReference>
<dbReference type="Proteomes" id="UP000316759">
    <property type="component" value="Unassembled WGS sequence"/>
</dbReference>
<keyword evidence="6" id="KW-1185">Reference proteome</keyword>
<dbReference type="InterPro" id="IPR036770">
    <property type="entry name" value="Ankyrin_rpt-contain_sf"/>
</dbReference>
<dbReference type="Pfam" id="PF12796">
    <property type="entry name" value="Ank_2"/>
    <property type="match status" value="2"/>
</dbReference>
<dbReference type="SMART" id="SM00248">
    <property type="entry name" value="ANK"/>
    <property type="match status" value="7"/>
</dbReference>
<dbReference type="InterPro" id="IPR051573">
    <property type="entry name" value="Ankyrin-SOCS_box_domain"/>
</dbReference>
<evidence type="ECO:0000256" key="1">
    <source>
        <dbReference type="ARBA" id="ARBA00005949"/>
    </source>
</evidence>
<dbReference type="PANTHER" id="PTHR24136">
    <property type="entry name" value="SOWAH (DROSOPHILA) HOMOLOG"/>
    <property type="match status" value="1"/>
</dbReference>
<dbReference type="AlphaFoldDB" id="A0A504YHE8"/>
<dbReference type="GO" id="GO:0045732">
    <property type="term" value="P:positive regulation of protein catabolic process"/>
    <property type="evidence" value="ECO:0007669"/>
    <property type="project" value="TreeGrafter"/>
</dbReference>
<dbReference type="InterPro" id="IPR002110">
    <property type="entry name" value="Ankyrin_rpt"/>
</dbReference>
<dbReference type="EMBL" id="SUNJ01010209">
    <property type="protein sequence ID" value="TPP59815.1"/>
    <property type="molecule type" value="Genomic_DNA"/>
</dbReference>
<name>A0A504YHE8_FASGI</name>
<proteinExistence type="inferred from homology"/>
<evidence type="ECO:0000256" key="2">
    <source>
        <dbReference type="ARBA" id="ARBA00022737"/>
    </source>
</evidence>
<protein>
    <submittedName>
        <fullName evidence="5">Uncharacterized protein</fullName>
    </submittedName>
</protein>
<feature type="repeat" description="ANK" evidence="4">
    <location>
        <begin position="225"/>
        <end position="261"/>
    </location>
</feature>
<feature type="repeat" description="ANK" evidence="4">
    <location>
        <begin position="31"/>
        <end position="67"/>
    </location>
</feature>
<feature type="non-terminal residue" evidence="5">
    <location>
        <position position="1"/>
    </location>
</feature>
<keyword evidence="3 4" id="KW-0040">ANK repeat</keyword>
<dbReference type="OrthoDB" id="10254927at2759"/>
<evidence type="ECO:0000313" key="6">
    <source>
        <dbReference type="Proteomes" id="UP000316759"/>
    </source>
</evidence>
<dbReference type="Gene3D" id="1.25.40.20">
    <property type="entry name" value="Ankyrin repeat-containing domain"/>
    <property type="match status" value="2"/>
</dbReference>